<dbReference type="InterPro" id="IPR013431">
    <property type="entry name" value="Delta_60_rpt"/>
</dbReference>
<dbReference type="Gene3D" id="2.80.10.50">
    <property type="match status" value="4"/>
</dbReference>
<dbReference type="NCBIfam" id="TIGR02608">
    <property type="entry name" value="delta_60_rpt"/>
    <property type="match status" value="11"/>
</dbReference>
<sequence>MKTTTSPSTEILDPASFHKFGWVKYREDFINTDHADGQITDSARTTDGKIVAVGFSPSVAFIVRYQADGTIDSSFGENNGVTTFDIPESTQIFVNIKPDGKIVVITAKESNSQNTLHQFTESGLPDLEFGNNGTVFIDNSDDKQIKSTVIQSDGRIVIAGTINSEYVFQRINLDGTYDSSFNNGTGKLILSYATAGNSPLRLKQRNGSLYLAGYQWTGGEFSACVAKISSDGVLDTSFGGGDGAITFQTPGILSTAYDVEIDNNGKIIMAGIFDEYVSDVPFLYRFNSDGTPDTSFSGDGYAPLTTGAVVKGHRIHILSNGKIDLIGTMSGDVFRARLNSDGSIDSGFHASGYKLQSVDLTVSDGIVSSYLLPDDSVIIIGGGTDIHSIWVSFNVKSTVTAGFDGSYGSSGTLRTYFSNIQEYIFSTQLSSDGKIISLLSVRNDDDTTYKIVRHNPDGSLDSSFGVSGVAELTTDNEITDILNLYQGPDGKLLVHFHSNDGFTSYPVLQRYLTSGSVDTSFGVNGELKLDALSELYFDQLKLLTDGSFYIAGELTIASDVHVVIAKFLPSGNLDLSFGGGDGYWLSNMADNLSYVKGLHVTEDSIYVSLNADVSGDLAIAAIKLDLAGVPNSSFGNSGILKFNPVVGKSYNAKANLVDENNRLVVLAETDAFGPTQYAAFRFDEAGNLDSSFGTAGVTLIDNLPAGYDAFLANKINLTSDGKILIVGRLKKETWLSELVFLRLNADGTRDTSFGNSNNVVSHPYFELSNYGTLLMKSDGTFLYTTALGEDGLIMSFKADGSFNK</sequence>
<reference evidence="1 2" key="1">
    <citation type="submission" date="2016-03" db="EMBL/GenBank/DDBJ databases">
        <authorList>
            <person name="Ploux O."/>
        </authorList>
    </citation>
    <scope>NUCLEOTIDE SEQUENCE [LARGE SCALE GENOMIC DNA]</scope>
    <source>
        <strain evidence="1 2">EC13</strain>
    </source>
</reference>
<organism evidence="1 2">
    <name type="scientific">Bdellovibrio bacteriovorus</name>
    <dbReference type="NCBI Taxonomy" id="959"/>
    <lineage>
        <taxon>Bacteria</taxon>
        <taxon>Pseudomonadati</taxon>
        <taxon>Bdellovibrionota</taxon>
        <taxon>Bdellovibrionia</taxon>
        <taxon>Bdellovibrionales</taxon>
        <taxon>Pseudobdellovibrionaceae</taxon>
        <taxon>Bdellovibrio</taxon>
    </lineage>
</organism>
<evidence type="ECO:0008006" key="3">
    <source>
        <dbReference type="Google" id="ProtNLM"/>
    </source>
</evidence>
<name>A0A162GVC4_BDEBC</name>
<evidence type="ECO:0000313" key="2">
    <source>
        <dbReference type="Proteomes" id="UP000075799"/>
    </source>
</evidence>
<comment type="caution">
    <text evidence="1">The sequence shown here is derived from an EMBL/GenBank/DDBJ whole genome shotgun (WGS) entry which is preliminary data.</text>
</comment>
<protein>
    <recommendedName>
        <fullName evidence="3">Delta-60 repeat domain-containing protein</fullName>
    </recommendedName>
</protein>
<dbReference type="Proteomes" id="UP000075799">
    <property type="component" value="Unassembled WGS sequence"/>
</dbReference>
<accession>A0A162GVC4</accession>
<proteinExistence type="predicted"/>
<dbReference type="Pfam" id="PF17164">
    <property type="entry name" value="DUF5122"/>
    <property type="match status" value="9"/>
</dbReference>
<gene>
    <name evidence="1" type="ORF">AZI87_07345</name>
</gene>
<dbReference type="AlphaFoldDB" id="A0A162GVC4"/>
<evidence type="ECO:0000313" key="1">
    <source>
        <dbReference type="EMBL" id="KYG69032.1"/>
    </source>
</evidence>
<dbReference type="EMBL" id="LUKD01000001">
    <property type="protein sequence ID" value="KYG69032.1"/>
    <property type="molecule type" value="Genomic_DNA"/>
</dbReference>